<dbReference type="eggNOG" id="ENOG5033AZP">
    <property type="taxonomic scope" value="Bacteria"/>
</dbReference>
<sequence length="133" mass="14496">MTDEVQGGMEWVPRFGMLEVPADRAALIRGLFELAAFVADHPELPLPKVQADIWPRGEDFVAEVDEVNDVAAALGVTAGFACGGAHYRAVRRFGGVEVQSVAITRESMETLRAHMSYRDNVQPDEPMRAGGAR</sequence>
<dbReference type="EMBL" id="CP001736">
    <property type="protein sequence ID" value="ADB31260.1"/>
    <property type="molecule type" value="Genomic_DNA"/>
</dbReference>
<protein>
    <submittedName>
        <fullName evidence="1">Uncharacterized protein</fullName>
    </submittedName>
</protein>
<reference evidence="2" key="1">
    <citation type="submission" date="2009-09" db="EMBL/GenBank/DDBJ databases">
        <title>The complete genome of Kribbella flavida DSM 17836.</title>
        <authorList>
            <consortium name="US DOE Joint Genome Institute (JGI-PGF)"/>
            <person name="Lucas S."/>
            <person name="Copeland A."/>
            <person name="Lapidus A."/>
            <person name="Glavina del Rio T."/>
            <person name="Dalin E."/>
            <person name="Tice H."/>
            <person name="Bruce D."/>
            <person name="Goodwin L."/>
            <person name="Pitluck S."/>
            <person name="Kyrpides N."/>
            <person name="Mavromatis K."/>
            <person name="Ivanova N."/>
            <person name="Saunders E."/>
            <person name="Brettin T."/>
            <person name="Detter J.C."/>
            <person name="Han C."/>
            <person name="Larimer F."/>
            <person name="Land M."/>
            <person name="Hauser L."/>
            <person name="Markowitz V."/>
            <person name="Cheng J.-F."/>
            <person name="Hugenholtz P."/>
            <person name="Woyke T."/>
            <person name="Wu D."/>
            <person name="Pukall R."/>
            <person name="Klenk H.-P."/>
            <person name="Eisen J.A."/>
        </authorList>
    </citation>
    <scope>NUCLEOTIDE SEQUENCE [LARGE SCALE GENOMIC DNA]</scope>
    <source>
        <strain evidence="2">DSM 17836 / JCM 10339 / NBRC 14399</strain>
    </source>
</reference>
<evidence type="ECO:0000313" key="2">
    <source>
        <dbReference type="Proteomes" id="UP000007967"/>
    </source>
</evidence>
<accession>D2PSD6</accession>
<proteinExistence type="predicted"/>
<reference evidence="1 2" key="2">
    <citation type="journal article" date="2010" name="Stand. Genomic Sci.">
        <title>Complete genome sequence of Kribbella flavida type strain (IFO 14399).</title>
        <authorList>
            <person name="Pukall R."/>
            <person name="Lapidus A."/>
            <person name="Glavina Del Rio T."/>
            <person name="Copeland A."/>
            <person name="Tice H."/>
            <person name="Cheng J.-F."/>
            <person name="Lucas S."/>
            <person name="Chen F."/>
            <person name="Nolan M."/>
            <person name="LaButti K."/>
            <person name="Pati A."/>
            <person name="Ivanova N."/>
            <person name="Mavrommatis K."/>
            <person name="Mikhailova N."/>
            <person name="Pitluck S."/>
            <person name="Bruce D."/>
            <person name="Goodwin L."/>
            <person name="Land M."/>
            <person name="Hauser L."/>
            <person name="Chang Y.-J."/>
            <person name="Jeffries C.D."/>
            <person name="Chen A."/>
            <person name="Palaniappan K."/>
            <person name="Chain P."/>
            <person name="Rohde M."/>
            <person name="Goeker M."/>
            <person name="Bristow J."/>
            <person name="Eisen J.A."/>
            <person name="Markowitz V."/>
            <person name="Hugenholtz P."/>
            <person name="Kyrpides N.C."/>
            <person name="Klenk H.-P."/>
            <person name="Brettin T."/>
        </authorList>
    </citation>
    <scope>NUCLEOTIDE SEQUENCE [LARGE SCALE GENOMIC DNA]</scope>
    <source>
        <strain evidence="2">DSM 17836 / JCM 10339 / NBRC 14399</strain>
    </source>
</reference>
<dbReference type="HOGENOM" id="CLU_1903945_0_0_11"/>
<organism evidence="1 2">
    <name type="scientific">Kribbella flavida (strain DSM 17836 / JCM 10339 / NBRC 14399)</name>
    <dbReference type="NCBI Taxonomy" id="479435"/>
    <lineage>
        <taxon>Bacteria</taxon>
        <taxon>Bacillati</taxon>
        <taxon>Actinomycetota</taxon>
        <taxon>Actinomycetes</taxon>
        <taxon>Propionibacteriales</taxon>
        <taxon>Kribbellaceae</taxon>
        <taxon>Kribbella</taxon>
    </lineage>
</organism>
<dbReference type="STRING" id="479435.Kfla_2181"/>
<dbReference type="Proteomes" id="UP000007967">
    <property type="component" value="Chromosome"/>
</dbReference>
<gene>
    <name evidence="1" type="ordered locus">Kfla_2181</name>
</gene>
<dbReference type="AlphaFoldDB" id="D2PSD6"/>
<keyword evidence="2" id="KW-1185">Reference proteome</keyword>
<dbReference type="KEGG" id="kfl:Kfla_2181"/>
<name>D2PSD6_KRIFD</name>
<evidence type="ECO:0000313" key="1">
    <source>
        <dbReference type="EMBL" id="ADB31260.1"/>
    </source>
</evidence>